<protein>
    <submittedName>
        <fullName evidence="3">Rhodanese-like domain-containing protein</fullName>
    </submittedName>
</protein>
<evidence type="ECO:0000259" key="2">
    <source>
        <dbReference type="PROSITE" id="PS50206"/>
    </source>
</evidence>
<dbReference type="InterPro" id="IPR001763">
    <property type="entry name" value="Rhodanese-like_dom"/>
</dbReference>
<dbReference type="OrthoDB" id="9802991at2"/>
<dbReference type="EMBL" id="VCKZ01000571">
    <property type="protein sequence ID" value="TMR26269.1"/>
    <property type="molecule type" value="Genomic_DNA"/>
</dbReference>
<feature type="region of interest" description="Disordered" evidence="1">
    <location>
        <begin position="1"/>
        <end position="23"/>
    </location>
</feature>
<dbReference type="PANTHER" id="PTHR43031">
    <property type="entry name" value="FAD-DEPENDENT OXIDOREDUCTASE"/>
    <property type="match status" value="1"/>
</dbReference>
<keyword evidence="4" id="KW-1185">Reference proteome</keyword>
<reference evidence="3 4" key="1">
    <citation type="submission" date="2019-05" db="EMBL/GenBank/DDBJ databases">
        <title>Draft genome sequence of Actinomadura geliboluensis A8036.</title>
        <authorList>
            <person name="Saricaoglu S."/>
            <person name="Isik K."/>
        </authorList>
    </citation>
    <scope>NUCLEOTIDE SEQUENCE [LARGE SCALE GENOMIC DNA]</scope>
    <source>
        <strain evidence="3 4">A8036</strain>
    </source>
</reference>
<evidence type="ECO:0000313" key="3">
    <source>
        <dbReference type="EMBL" id="TMR26269.1"/>
    </source>
</evidence>
<dbReference type="SMART" id="SM00450">
    <property type="entry name" value="RHOD"/>
    <property type="match status" value="1"/>
</dbReference>
<evidence type="ECO:0000256" key="1">
    <source>
        <dbReference type="SAM" id="MobiDB-lite"/>
    </source>
</evidence>
<evidence type="ECO:0000313" key="4">
    <source>
        <dbReference type="Proteomes" id="UP000305238"/>
    </source>
</evidence>
<dbReference type="AlphaFoldDB" id="A0A5S4G005"/>
<accession>A0A5S4G005</accession>
<name>A0A5S4G005_9ACTN</name>
<dbReference type="InterPro" id="IPR050229">
    <property type="entry name" value="GlpE_sulfurtransferase"/>
</dbReference>
<sequence length="178" mass="18324">MTDTPTDTPTDISADTPADTAHPADAVSAVTAVPAGTAEEARRHFAARLAFETDVSDVAADLAARVAGIVVVDTRSAESWAQGHIPGAVHLPTAEIAERADALIPRDATVVVHCWGPGCNGAQKAALEFAKLGRPVKEMIGGFEYWAREGFPVARGGAVTRRSPDPLTAPASGVACAC</sequence>
<feature type="domain" description="Rhodanese" evidence="2">
    <location>
        <begin position="65"/>
        <end position="155"/>
    </location>
</feature>
<dbReference type="Pfam" id="PF00581">
    <property type="entry name" value="Rhodanese"/>
    <property type="match status" value="1"/>
</dbReference>
<gene>
    <name evidence="3" type="ORF">ETD96_41530</name>
</gene>
<comment type="caution">
    <text evidence="3">The sequence shown here is derived from an EMBL/GenBank/DDBJ whole genome shotgun (WGS) entry which is preliminary data.</text>
</comment>
<dbReference type="Gene3D" id="3.40.250.10">
    <property type="entry name" value="Rhodanese-like domain"/>
    <property type="match status" value="1"/>
</dbReference>
<dbReference type="PANTHER" id="PTHR43031:SF1">
    <property type="entry name" value="PYRIDINE NUCLEOTIDE-DISULPHIDE OXIDOREDUCTASE"/>
    <property type="match status" value="1"/>
</dbReference>
<dbReference type="Proteomes" id="UP000305238">
    <property type="component" value="Unassembled WGS sequence"/>
</dbReference>
<dbReference type="SUPFAM" id="SSF52821">
    <property type="entry name" value="Rhodanese/Cell cycle control phosphatase"/>
    <property type="match status" value="1"/>
</dbReference>
<dbReference type="PROSITE" id="PS50206">
    <property type="entry name" value="RHODANESE_3"/>
    <property type="match status" value="1"/>
</dbReference>
<dbReference type="RefSeq" id="WP_138641968.1">
    <property type="nucleotide sequence ID" value="NZ_JASWDG010000004.1"/>
</dbReference>
<organism evidence="3 4">
    <name type="scientific">Actinomadura geliboluensis</name>
    <dbReference type="NCBI Taxonomy" id="882440"/>
    <lineage>
        <taxon>Bacteria</taxon>
        <taxon>Bacillati</taxon>
        <taxon>Actinomycetota</taxon>
        <taxon>Actinomycetes</taxon>
        <taxon>Streptosporangiales</taxon>
        <taxon>Thermomonosporaceae</taxon>
        <taxon>Actinomadura</taxon>
    </lineage>
</organism>
<dbReference type="InterPro" id="IPR036873">
    <property type="entry name" value="Rhodanese-like_dom_sf"/>
</dbReference>
<proteinExistence type="predicted"/>